<feature type="compositionally biased region" description="Basic residues" evidence="2">
    <location>
        <begin position="142"/>
        <end position="152"/>
    </location>
</feature>
<dbReference type="InParanoid" id="A0A3B3ICD5"/>
<reference evidence="3 4" key="1">
    <citation type="journal article" date="2007" name="Nature">
        <title>The medaka draft genome and insights into vertebrate genome evolution.</title>
        <authorList>
            <person name="Kasahara M."/>
            <person name="Naruse K."/>
            <person name="Sasaki S."/>
            <person name="Nakatani Y."/>
            <person name="Qu W."/>
            <person name="Ahsan B."/>
            <person name="Yamada T."/>
            <person name="Nagayasu Y."/>
            <person name="Doi K."/>
            <person name="Kasai Y."/>
            <person name="Jindo T."/>
            <person name="Kobayashi D."/>
            <person name="Shimada A."/>
            <person name="Toyoda A."/>
            <person name="Kuroki Y."/>
            <person name="Fujiyama A."/>
            <person name="Sasaki T."/>
            <person name="Shimizu A."/>
            <person name="Asakawa S."/>
            <person name="Shimizu N."/>
            <person name="Hashimoto S."/>
            <person name="Yang J."/>
            <person name="Lee Y."/>
            <person name="Matsushima K."/>
            <person name="Sugano S."/>
            <person name="Sakaizumi M."/>
            <person name="Narita T."/>
            <person name="Ohishi K."/>
            <person name="Haga S."/>
            <person name="Ohta F."/>
            <person name="Nomoto H."/>
            <person name="Nogata K."/>
            <person name="Morishita T."/>
            <person name="Endo T."/>
            <person name="Shin-I T."/>
            <person name="Takeda H."/>
            <person name="Morishita S."/>
            <person name="Kohara Y."/>
        </authorList>
    </citation>
    <scope>NUCLEOTIDE SEQUENCE [LARGE SCALE GENOMIC DNA]</scope>
    <source>
        <strain evidence="3 4">Hd-rR</strain>
    </source>
</reference>
<feature type="region of interest" description="Disordered" evidence="2">
    <location>
        <begin position="332"/>
        <end position="359"/>
    </location>
</feature>
<dbReference type="Proteomes" id="UP000001038">
    <property type="component" value="Chromosome 24"/>
</dbReference>
<feature type="coiled-coil region" evidence="1">
    <location>
        <begin position="940"/>
        <end position="988"/>
    </location>
</feature>
<feature type="region of interest" description="Disordered" evidence="2">
    <location>
        <begin position="106"/>
        <end position="155"/>
    </location>
</feature>
<dbReference type="Bgee" id="ENSORLG00000026434">
    <property type="expression patterns" value="Expressed in testis and 14 other cell types or tissues"/>
</dbReference>
<dbReference type="RefSeq" id="XP_020570161.2">
    <property type="nucleotide sequence ID" value="XM_020714502.2"/>
</dbReference>
<name>A0A3B3ICD5_ORYLA</name>
<reference evidence="3" key="2">
    <citation type="submission" date="2025-08" db="UniProtKB">
        <authorList>
            <consortium name="Ensembl"/>
        </authorList>
    </citation>
    <scope>IDENTIFICATION</scope>
    <source>
        <strain evidence="3">Hd-rR</strain>
    </source>
</reference>
<feature type="compositionally biased region" description="Low complexity" evidence="2">
    <location>
        <begin position="337"/>
        <end position="346"/>
    </location>
</feature>
<proteinExistence type="predicted"/>
<feature type="coiled-coil region" evidence="1">
    <location>
        <begin position="284"/>
        <end position="325"/>
    </location>
</feature>
<dbReference type="GO" id="GO:0005814">
    <property type="term" value="C:centriole"/>
    <property type="evidence" value="ECO:0000318"/>
    <property type="project" value="GO_Central"/>
</dbReference>
<evidence type="ECO:0000256" key="1">
    <source>
        <dbReference type="SAM" id="Coils"/>
    </source>
</evidence>
<keyword evidence="1" id="KW-0175">Coiled coil</keyword>
<dbReference type="AlphaFoldDB" id="A0A3B3ICD5"/>
<accession>A0A3B3ICD5</accession>
<feature type="compositionally biased region" description="Polar residues" evidence="2">
    <location>
        <begin position="110"/>
        <end position="121"/>
    </location>
</feature>
<feature type="coiled-coil region" evidence="1">
    <location>
        <begin position="363"/>
        <end position="645"/>
    </location>
</feature>
<dbReference type="GO" id="GO:0000922">
    <property type="term" value="C:spindle pole"/>
    <property type="evidence" value="ECO:0000318"/>
    <property type="project" value="GO_Central"/>
</dbReference>
<dbReference type="GeneID" id="101170636"/>
<dbReference type="Ensembl" id="ENSORLT00000045160.1">
    <property type="protein sequence ID" value="ENSORLP00000041555.1"/>
    <property type="gene ID" value="ENSORLG00000026434.1"/>
</dbReference>
<gene>
    <name evidence="3" type="primary">CEP128</name>
</gene>
<feature type="compositionally biased region" description="Low complexity" evidence="2">
    <location>
        <begin position="1"/>
        <end position="13"/>
    </location>
</feature>
<feature type="region of interest" description="Disordered" evidence="2">
    <location>
        <begin position="1"/>
        <end position="43"/>
    </location>
</feature>
<evidence type="ECO:0000313" key="3">
    <source>
        <dbReference type="Ensembl" id="ENSORLP00000041555.1"/>
    </source>
</evidence>
<protein>
    <submittedName>
        <fullName evidence="3">Centrosomal protein 128</fullName>
    </submittedName>
</protein>
<evidence type="ECO:0000313" key="4">
    <source>
        <dbReference type="Proteomes" id="UP000001038"/>
    </source>
</evidence>
<organism evidence="3 4">
    <name type="scientific">Oryzias latipes</name>
    <name type="common">Japanese rice fish</name>
    <name type="synonym">Japanese killifish</name>
    <dbReference type="NCBI Taxonomy" id="8090"/>
    <lineage>
        <taxon>Eukaryota</taxon>
        <taxon>Metazoa</taxon>
        <taxon>Chordata</taxon>
        <taxon>Craniata</taxon>
        <taxon>Vertebrata</taxon>
        <taxon>Euteleostomi</taxon>
        <taxon>Actinopterygii</taxon>
        <taxon>Neopterygii</taxon>
        <taxon>Teleostei</taxon>
        <taxon>Neoteleostei</taxon>
        <taxon>Acanthomorphata</taxon>
        <taxon>Ovalentaria</taxon>
        <taxon>Atherinomorphae</taxon>
        <taxon>Beloniformes</taxon>
        <taxon>Adrianichthyidae</taxon>
        <taxon>Oryziinae</taxon>
        <taxon>Oryzias</taxon>
    </lineage>
</organism>
<feature type="coiled-coil region" evidence="1">
    <location>
        <begin position="679"/>
        <end position="779"/>
    </location>
</feature>
<dbReference type="OrthoDB" id="10046318at2759"/>
<feature type="coiled-coil region" evidence="1">
    <location>
        <begin position="836"/>
        <end position="909"/>
    </location>
</feature>
<evidence type="ECO:0000256" key="2">
    <source>
        <dbReference type="SAM" id="MobiDB-lite"/>
    </source>
</evidence>
<dbReference type="GeneTree" id="ENSGT00390000007020"/>
<dbReference type="PANTHER" id="PTHR46657">
    <property type="entry name" value="CENTROSOMAL PROTEIN OF 128 KDA"/>
    <property type="match status" value="1"/>
</dbReference>
<reference evidence="3" key="3">
    <citation type="submission" date="2025-09" db="UniProtKB">
        <authorList>
            <consortium name="Ensembl"/>
        </authorList>
    </citation>
    <scope>IDENTIFICATION</scope>
    <source>
        <strain evidence="3">Hd-rR</strain>
    </source>
</reference>
<sequence>METSSESESFGRSRGLRSRGRRSGRDRERSSGSGTGSDVRAADMISQKISSLANTLQDTSRNLTKVDRMLGQYREHTDDQAEAMALLRENLEDSISQWQTKRLSRVNGVRSPSASTLQTSDLEVHSESEGQRFYPTSPLRDNRHHPGRRRRSLSANVRFKDSAVPTEDIHAFHQSLRDLCSDHQRLSDDLDREILRRNRADIDTRRAMESLSEHMTASQRQDSVPCRVDRRLQELEREMLRGEQEKVENERRPEQRVAAADELQEALGRRKVQSREDEATAARLLGAEREKSRLEQELEKIRNLLQQSEDRRESLMKQVEDMHSELLKRRTERAEAARPPLETPPLCTQPHISRSEQDVGKGRADLEKELLELRAQVQRASVLDEVEELKRALDCKEKERLQLSLQVKELSSDFARQEEQQRRMLETLRDLQSRGLTEKREMEALLLESTKSRDDLKTRAQQAVGQWRAKCRRLQREVEEAAKQKESSHAQLKSLSQQSESACRELTEVLGRLAQRDEELHRREVELMEARQRLLTLEQENREVKEASAALEQEVHQQAAIQSRLKEENQTLEERVETQSRRSQRAQDVQAELQASLKQATAANMQLSLRLAEEESAVKELKRSNAELEAKLTALRVERAALGQQLQLEREVHQKELDSVKATAEDSVMKKERQAHEALKLCRQERDEVKEQLRGVQADAASDKELREALQIKLDRMKDECDKLAAQLSTEEESRSLLQRKYQLLKQQLEDRALLGKQRHASESERERLEHRVLQIEADQEAVLTALGEELDAACRILAKNEDKLQAIYQRPGLVKDPHRWLAETKTKLRWLCEEVREHDAKAQRWKKQHQQTKDQLKALRQSRDSEQAVLLQRLHQQEKLLEALGAEKKELLEKSRRKEEETRSLQDRVWHLEKQTRQTLDHLETLPEDNLLLEHFKDLEASQQQKEIVEERYSKHKEVVRDLQQQLDESKRRMQEYKEEKLDATSRSLRLAALSSSIKSPGTFLSSSLRSDSH</sequence>
<dbReference type="STRING" id="8090.ENSORLP00000041555"/>
<dbReference type="PANTHER" id="PTHR46657:SF1">
    <property type="entry name" value="CENTROSOMAL PROTEIN OF 128 KDA"/>
    <property type="match status" value="1"/>
</dbReference>
<dbReference type="InterPro" id="IPR026652">
    <property type="entry name" value="CEP128"/>
</dbReference>
<keyword evidence="4" id="KW-1185">Reference proteome</keyword>